<dbReference type="STRING" id="2094558.A0A314UVE1"/>
<dbReference type="Proteomes" id="UP000250321">
    <property type="component" value="Unassembled WGS sequence"/>
</dbReference>
<name>A0A314UVE1_PRUYE</name>
<dbReference type="SUPFAM" id="SSF52821">
    <property type="entry name" value="Rhodanese/Cell cycle control phosphatase"/>
    <property type="match status" value="2"/>
</dbReference>
<dbReference type="PANTHER" id="PTHR11364:SF27">
    <property type="entry name" value="SULFURTRANSFERASE"/>
    <property type="match status" value="1"/>
</dbReference>
<comment type="catalytic activity">
    <reaction evidence="3">
        <text>thiosulfate + hydrogen cyanide = thiocyanate + sulfite + 2 H(+)</text>
        <dbReference type="Rhea" id="RHEA:16881"/>
        <dbReference type="ChEBI" id="CHEBI:15378"/>
        <dbReference type="ChEBI" id="CHEBI:17359"/>
        <dbReference type="ChEBI" id="CHEBI:18022"/>
        <dbReference type="ChEBI" id="CHEBI:18407"/>
        <dbReference type="ChEBI" id="CHEBI:33542"/>
        <dbReference type="EC" id="2.8.1.1"/>
    </reaction>
</comment>
<organism evidence="8 9">
    <name type="scientific">Prunus yedoensis var. nudiflora</name>
    <dbReference type="NCBI Taxonomy" id="2094558"/>
    <lineage>
        <taxon>Eukaryota</taxon>
        <taxon>Viridiplantae</taxon>
        <taxon>Streptophyta</taxon>
        <taxon>Embryophyta</taxon>
        <taxon>Tracheophyta</taxon>
        <taxon>Spermatophyta</taxon>
        <taxon>Magnoliopsida</taxon>
        <taxon>eudicotyledons</taxon>
        <taxon>Gunneridae</taxon>
        <taxon>Pentapetalae</taxon>
        <taxon>rosids</taxon>
        <taxon>fabids</taxon>
        <taxon>Rosales</taxon>
        <taxon>Rosaceae</taxon>
        <taxon>Amygdaloideae</taxon>
        <taxon>Amygdaleae</taxon>
        <taxon>Prunus</taxon>
    </lineage>
</organism>
<protein>
    <recommendedName>
        <fullName evidence="6">Sulfurtransferase</fullName>
    </recommendedName>
</protein>
<comment type="catalytic activity">
    <reaction evidence="4">
        <text>2-oxo-3-sulfanylpropanoate + [thioredoxin]-dithiol = [thioredoxin]-disulfide + hydrogen sulfide + pyruvate + H(+)</text>
        <dbReference type="Rhea" id="RHEA:21740"/>
        <dbReference type="Rhea" id="RHEA-COMP:10698"/>
        <dbReference type="Rhea" id="RHEA-COMP:10700"/>
        <dbReference type="ChEBI" id="CHEBI:15361"/>
        <dbReference type="ChEBI" id="CHEBI:15378"/>
        <dbReference type="ChEBI" id="CHEBI:29919"/>
        <dbReference type="ChEBI" id="CHEBI:29950"/>
        <dbReference type="ChEBI" id="CHEBI:50058"/>
        <dbReference type="ChEBI" id="CHEBI:57678"/>
        <dbReference type="EC" id="2.8.1.2"/>
    </reaction>
</comment>
<evidence type="ECO:0000256" key="4">
    <source>
        <dbReference type="ARBA" id="ARBA00050501"/>
    </source>
</evidence>
<dbReference type="PANTHER" id="PTHR11364">
    <property type="entry name" value="THIOSULFATE SULFERTANSFERASE"/>
    <property type="match status" value="1"/>
</dbReference>
<reference evidence="8 9" key="1">
    <citation type="submission" date="2018-02" db="EMBL/GenBank/DDBJ databases">
        <title>Draft genome of wild Prunus yedoensis var. nudiflora.</title>
        <authorList>
            <person name="Baek S."/>
            <person name="Kim J.-H."/>
            <person name="Choi K."/>
            <person name="Kim G.-B."/>
            <person name="Cho A."/>
            <person name="Jang H."/>
            <person name="Shin C.-H."/>
            <person name="Yu H.-J."/>
            <person name="Mun J.-H."/>
        </authorList>
    </citation>
    <scope>NUCLEOTIDE SEQUENCE [LARGE SCALE GENOMIC DNA]</scope>
    <source>
        <strain evidence="9">cv. Jeju island</strain>
        <tissue evidence="8">Leaf</tissue>
    </source>
</reference>
<proteinExistence type="predicted"/>
<dbReference type="GO" id="GO:0005739">
    <property type="term" value="C:mitochondrion"/>
    <property type="evidence" value="ECO:0007669"/>
    <property type="project" value="TreeGrafter"/>
</dbReference>
<sequence length="368" mass="40492">MASSLFTRTLLGHHRLFHSASHSLCQKPQIFSSLFNRGIEHLRADPAYTKYKASGWVPRVMASSVAGARAEFTTQSVSTTEPVVSVDWLHANLKEPDLKVLDASWYMPDEQRNPIQEYQVAHIPGALFFDVDGISDRTTKLPHMLPSEEAFAAAVSALGIENKNDLVVYDGKGIFSAARVWWMFRVFGHDRVWVLDGGLPSWRASGYDVESSASGDAILKASAASEAIEKVYKGQAVGPTTFQTKFQPHLVWTIDQVRKNVEERTHEHIDARSKARFDGTALEPRKGIRSGHLLDSSETLLPADKLKNRFDEAGISLESPIVTSCGTGVTACILALGLHRLGKPEVAVYDGSWTEWGAQSDTPIDTSS</sequence>
<dbReference type="CDD" id="cd01448">
    <property type="entry name" value="TST_Repeat_1"/>
    <property type="match status" value="1"/>
</dbReference>
<evidence type="ECO:0000256" key="5">
    <source>
        <dbReference type="ARBA" id="ARBA00054064"/>
    </source>
</evidence>
<evidence type="ECO:0000256" key="6">
    <source>
        <dbReference type="RuleBase" id="RU000507"/>
    </source>
</evidence>
<keyword evidence="2" id="KW-0677">Repeat</keyword>
<keyword evidence="1 6" id="KW-0808">Transferase</keyword>
<evidence type="ECO:0000256" key="2">
    <source>
        <dbReference type="ARBA" id="ARBA00022737"/>
    </source>
</evidence>
<feature type="domain" description="Rhodanese" evidence="7">
    <location>
        <begin position="94"/>
        <end position="211"/>
    </location>
</feature>
<dbReference type="InterPro" id="IPR036873">
    <property type="entry name" value="Rhodanese-like_dom_sf"/>
</dbReference>
<dbReference type="InterPro" id="IPR001763">
    <property type="entry name" value="Rhodanese-like_dom"/>
</dbReference>
<evidence type="ECO:0000256" key="1">
    <source>
        <dbReference type="ARBA" id="ARBA00022679"/>
    </source>
</evidence>
<dbReference type="GO" id="GO:0009793">
    <property type="term" value="P:embryo development ending in seed dormancy"/>
    <property type="evidence" value="ECO:0007669"/>
    <property type="project" value="UniProtKB-ARBA"/>
</dbReference>
<evidence type="ECO:0000313" key="9">
    <source>
        <dbReference type="Proteomes" id="UP000250321"/>
    </source>
</evidence>
<dbReference type="OrthoDB" id="270167at2759"/>
<gene>
    <name evidence="8" type="ORF">Pyn_30171</name>
</gene>
<dbReference type="PROSITE" id="PS00683">
    <property type="entry name" value="RHODANESE_2"/>
    <property type="match status" value="1"/>
</dbReference>
<dbReference type="EMBL" id="PJQY01003014">
    <property type="protein sequence ID" value="PQM40898.1"/>
    <property type="molecule type" value="Genomic_DNA"/>
</dbReference>
<dbReference type="CDD" id="cd01449">
    <property type="entry name" value="TST_Repeat_2"/>
    <property type="match status" value="1"/>
</dbReference>
<dbReference type="InterPro" id="IPR045078">
    <property type="entry name" value="TST/MPST-like"/>
</dbReference>
<accession>A0A314UVE1</accession>
<dbReference type="PROSITE" id="PS50206">
    <property type="entry name" value="RHODANESE_3"/>
    <property type="match status" value="2"/>
</dbReference>
<feature type="domain" description="Rhodanese" evidence="7">
    <location>
        <begin position="262"/>
        <end position="365"/>
    </location>
</feature>
<dbReference type="Pfam" id="PF00581">
    <property type="entry name" value="Rhodanese"/>
    <property type="match status" value="2"/>
</dbReference>
<dbReference type="Gene3D" id="3.40.250.10">
    <property type="entry name" value="Rhodanese-like domain"/>
    <property type="match status" value="2"/>
</dbReference>
<dbReference type="FunFam" id="3.40.250.10:FF:000001">
    <property type="entry name" value="Sulfurtransferase"/>
    <property type="match status" value="1"/>
</dbReference>
<dbReference type="SMART" id="SM00450">
    <property type="entry name" value="RHOD"/>
    <property type="match status" value="2"/>
</dbReference>
<dbReference type="PROSITE" id="PS00380">
    <property type="entry name" value="RHODANESE_1"/>
    <property type="match status" value="1"/>
</dbReference>
<keyword evidence="8" id="KW-0670">Pyruvate</keyword>
<dbReference type="AlphaFoldDB" id="A0A314UVE1"/>
<evidence type="ECO:0000256" key="3">
    <source>
        <dbReference type="ARBA" id="ARBA00047549"/>
    </source>
</evidence>
<evidence type="ECO:0000259" key="7">
    <source>
        <dbReference type="PROSITE" id="PS50206"/>
    </source>
</evidence>
<dbReference type="GO" id="GO:0016784">
    <property type="term" value="F:3-mercaptopyruvate sulfurtransferase activity"/>
    <property type="evidence" value="ECO:0007669"/>
    <property type="project" value="UniProtKB-EC"/>
</dbReference>
<dbReference type="FunFam" id="3.40.250.10:FF:000019">
    <property type="entry name" value="Sulfurtransferase"/>
    <property type="match status" value="1"/>
</dbReference>
<comment type="function">
    <text evidence="5">Catalyzes the transfer of a sulfur ion from a donor to cyanide or to other thiol compounds. Substrate preference is 3-mercaptopyruvate &gt; thiosulfate. Involved in embryo and seed development.</text>
</comment>
<dbReference type="GO" id="GO:0004792">
    <property type="term" value="F:thiosulfate-cyanide sulfurtransferase activity"/>
    <property type="evidence" value="ECO:0007669"/>
    <property type="project" value="UniProtKB-EC"/>
</dbReference>
<dbReference type="InterPro" id="IPR001307">
    <property type="entry name" value="Thiosulphate_STrfase_CS"/>
</dbReference>
<keyword evidence="9" id="KW-1185">Reference proteome</keyword>
<comment type="caution">
    <text evidence="8">The sequence shown here is derived from an EMBL/GenBank/DDBJ whole genome shotgun (WGS) entry which is preliminary data.</text>
</comment>
<evidence type="ECO:0000313" key="8">
    <source>
        <dbReference type="EMBL" id="PQM40898.1"/>
    </source>
</evidence>